<evidence type="ECO:0000259" key="1">
    <source>
        <dbReference type="PROSITE" id="PS51340"/>
    </source>
</evidence>
<dbReference type="AlphaFoldDB" id="A0A6J7NT53"/>
<feature type="domain" description="MOSC" evidence="1">
    <location>
        <begin position="108"/>
        <end position="257"/>
    </location>
</feature>
<dbReference type="Pfam" id="PF03473">
    <property type="entry name" value="MOSC"/>
    <property type="match status" value="1"/>
</dbReference>
<protein>
    <submittedName>
        <fullName evidence="2">Unannotated protein</fullName>
    </submittedName>
</protein>
<organism evidence="2">
    <name type="scientific">freshwater metagenome</name>
    <dbReference type="NCBI Taxonomy" id="449393"/>
    <lineage>
        <taxon>unclassified sequences</taxon>
        <taxon>metagenomes</taxon>
        <taxon>ecological metagenomes</taxon>
    </lineage>
</organism>
<dbReference type="GO" id="GO:0030170">
    <property type="term" value="F:pyridoxal phosphate binding"/>
    <property type="evidence" value="ECO:0007669"/>
    <property type="project" value="InterPro"/>
</dbReference>
<dbReference type="SUPFAM" id="SSF141673">
    <property type="entry name" value="MOSC N-terminal domain-like"/>
    <property type="match status" value="1"/>
</dbReference>
<dbReference type="PROSITE" id="PS51340">
    <property type="entry name" value="MOSC"/>
    <property type="match status" value="1"/>
</dbReference>
<dbReference type="InterPro" id="IPR005303">
    <property type="entry name" value="MOCOS_middle"/>
</dbReference>
<proteinExistence type="predicted"/>
<dbReference type="InterPro" id="IPR011037">
    <property type="entry name" value="Pyrv_Knase-like_insert_dom_sf"/>
</dbReference>
<sequence length="264" mass="27483">MQVTRLSVTPIKGLALDHPQSIAVTATGPVGDRAFYLVDASDRLTSISKTGSLVGISAAWDDSGQLLTLSDAAGGVVISEQVSLGAPHVADFFGFRKAQGRVVEGPWAKVFSDIASQPLRLVKADEANGGRDVEPLTLLGSASLDELARQSGLDHVDGRRFRMLIEFDGAAPHEEDTWDGRLLTVGSAVIAGGGPVQRCAGTTRNPLTGEVDLRTLTLIGGYRGRQESIFGPGFNFGVYASTVTPGRISVGDTLVVGPASVGGV</sequence>
<dbReference type="EMBL" id="CAFBOM010000221">
    <property type="protein sequence ID" value="CAB4995475.1"/>
    <property type="molecule type" value="Genomic_DNA"/>
</dbReference>
<accession>A0A6J7NT53</accession>
<reference evidence="2" key="1">
    <citation type="submission" date="2020-05" db="EMBL/GenBank/DDBJ databases">
        <authorList>
            <person name="Chiriac C."/>
            <person name="Salcher M."/>
            <person name="Ghai R."/>
            <person name="Kavagutti S V."/>
        </authorList>
    </citation>
    <scope>NUCLEOTIDE SEQUENCE</scope>
</reference>
<gene>
    <name evidence="2" type="ORF">UFOPK3957_01259</name>
</gene>
<dbReference type="Pfam" id="PF03476">
    <property type="entry name" value="MOSC_N"/>
    <property type="match status" value="1"/>
</dbReference>
<evidence type="ECO:0000313" key="2">
    <source>
        <dbReference type="EMBL" id="CAB4995475.1"/>
    </source>
</evidence>
<dbReference type="SUPFAM" id="SSF50800">
    <property type="entry name" value="PK beta-barrel domain-like"/>
    <property type="match status" value="1"/>
</dbReference>
<name>A0A6J7NT53_9ZZZZ</name>
<dbReference type="GO" id="GO:0003824">
    <property type="term" value="F:catalytic activity"/>
    <property type="evidence" value="ECO:0007669"/>
    <property type="project" value="InterPro"/>
</dbReference>
<dbReference type="GO" id="GO:0030151">
    <property type="term" value="F:molybdenum ion binding"/>
    <property type="evidence" value="ECO:0007669"/>
    <property type="project" value="InterPro"/>
</dbReference>
<dbReference type="InterPro" id="IPR005302">
    <property type="entry name" value="MoCF_Sase_C"/>
</dbReference>